<evidence type="ECO:0000256" key="5">
    <source>
        <dbReference type="ARBA" id="ARBA00023128"/>
    </source>
</evidence>
<evidence type="ECO:0000313" key="9">
    <source>
        <dbReference type="EMBL" id="CAC5420940.1"/>
    </source>
</evidence>
<keyword evidence="3" id="KW-0809">Transit peptide</keyword>
<evidence type="ECO:0000256" key="3">
    <source>
        <dbReference type="ARBA" id="ARBA00022946"/>
    </source>
</evidence>
<proteinExistence type="inferred from homology"/>
<evidence type="ECO:0000256" key="7">
    <source>
        <dbReference type="ARBA" id="ARBA00035182"/>
    </source>
</evidence>
<protein>
    <recommendedName>
        <fullName evidence="7">Large ribosomal subunit protein mL51</fullName>
    </recommendedName>
    <alternativeName>
        <fullName evidence="8">39S ribosomal protein L51, mitochondrial</fullName>
    </alternativeName>
</protein>
<organism evidence="9 10">
    <name type="scientific">Mytilus coruscus</name>
    <name type="common">Sea mussel</name>
    <dbReference type="NCBI Taxonomy" id="42192"/>
    <lineage>
        <taxon>Eukaryota</taxon>
        <taxon>Metazoa</taxon>
        <taxon>Spiralia</taxon>
        <taxon>Lophotrochozoa</taxon>
        <taxon>Mollusca</taxon>
        <taxon>Bivalvia</taxon>
        <taxon>Autobranchia</taxon>
        <taxon>Pteriomorphia</taxon>
        <taxon>Mytilida</taxon>
        <taxon>Mytiloidea</taxon>
        <taxon>Mytilidae</taxon>
        <taxon>Mytilinae</taxon>
        <taxon>Mytilus</taxon>
    </lineage>
</organism>
<comment type="subcellular location">
    <subcellularLocation>
        <location evidence="1">Mitochondrion</location>
    </subcellularLocation>
</comment>
<dbReference type="GO" id="GO:0003735">
    <property type="term" value="F:structural constituent of ribosome"/>
    <property type="evidence" value="ECO:0007669"/>
    <property type="project" value="InterPro"/>
</dbReference>
<name>A0A6J8EK62_MYTCO</name>
<keyword evidence="6" id="KW-0687">Ribonucleoprotein</keyword>
<evidence type="ECO:0000313" key="10">
    <source>
        <dbReference type="Proteomes" id="UP000507470"/>
    </source>
</evidence>
<dbReference type="InterPro" id="IPR019373">
    <property type="entry name" value="Ribosomal_mL51"/>
</dbReference>
<keyword evidence="4" id="KW-0689">Ribosomal protein</keyword>
<dbReference type="Proteomes" id="UP000507470">
    <property type="component" value="Unassembled WGS sequence"/>
</dbReference>
<dbReference type="PANTHER" id="PTHR13409:SF0">
    <property type="entry name" value="LARGE RIBOSOMAL SUBUNIT PROTEIN ML51"/>
    <property type="match status" value="1"/>
</dbReference>
<dbReference type="PANTHER" id="PTHR13409">
    <property type="entry name" value="MITOCHONDRIAL 39S RIBOSOMAL PROTEIN L51"/>
    <property type="match status" value="1"/>
</dbReference>
<evidence type="ECO:0000256" key="6">
    <source>
        <dbReference type="ARBA" id="ARBA00023274"/>
    </source>
</evidence>
<evidence type="ECO:0000256" key="8">
    <source>
        <dbReference type="ARBA" id="ARBA00035419"/>
    </source>
</evidence>
<keyword evidence="5" id="KW-0496">Mitochondrion</keyword>
<dbReference type="Pfam" id="PF10244">
    <property type="entry name" value="MRP-L51"/>
    <property type="match status" value="1"/>
</dbReference>
<dbReference type="OrthoDB" id="10059330at2759"/>
<dbReference type="AlphaFoldDB" id="A0A6J8EK62"/>
<dbReference type="EMBL" id="CACVKT020009206">
    <property type="protein sequence ID" value="CAC5420940.1"/>
    <property type="molecule type" value="Genomic_DNA"/>
</dbReference>
<gene>
    <name evidence="9" type="ORF">MCOR_53118</name>
</gene>
<comment type="similarity">
    <text evidence="2">Belongs to the mitochondrion-specific ribosomal protein mL51 family.</text>
</comment>
<keyword evidence="10" id="KW-1185">Reference proteome</keyword>
<dbReference type="GO" id="GO:0005762">
    <property type="term" value="C:mitochondrial large ribosomal subunit"/>
    <property type="evidence" value="ECO:0007669"/>
    <property type="project" value="TreeGrafter"/>
</dbReference>
<evidence type="ECO:0000256" key="2">
    <source>
        <dbReference type="ARBA" id="ARBA00010972"/>
    </source>
</evidence>
<evidence type="ECO:0000256" key="1">
    <source>
        <dbReference type="ARBA" id="ARBA00004173"/>
    </source>
</evidence>
<accession>A0A6J8EK62</accession>
<dbReference type="GO" id="GO:0006412">
    <property type="term" value="P:translation"/>
    <property type="evidence" value="ECO:0007669"/>
    <property type="project" value="TreeGrafter"/>
</dbReference>
<evidence type="ECO:0000256" key="4">
    <source>
        <dbReference type="ARBA" id="ARBA00022980"/>
    </source>
</evidence>
<sequence>MGIIGQSICLLCHGIKTPTKQLLNKTSQAQMYILYKAKQTIPCLNLIPKRLMSSKFKKEKESVHRKDAACIGEGDKMYDPQSPYREHWPRRYGWENKLFGGGALPKLDEPLKFALKEKDKDYWDKEHALFGQNDYIDILGDGNVRPVDLMKGPSWIRGFKGNEMQRIIRRLQFDGHKLQQLYPTKFHMIQKRLDYLYKHYNLRRSNAIGKGIKRVQK</sequence>
<reference evidence="9 10" key="1">
    <citation type="submission" date="2020-06" db="EMBL/GenBank/DDBJ databases">
        <authorList>
            <person name="Li R."/>
            <person name="Bekaert M."/>
        </authorList>
    </citation>
    <scope>NUCLEOTIDE SEQUENCE [LARGE SCALE GENOMIC DNA]</scope>
    <source>
        <strain evidence="10">wild</strain>
    </source>
</reference>